<dbReference type="AlphaFoldDB" id="A0A1A6C6T7"/>
<evidence type="ECO:0000256" key="1">
    <source>
        <dbReference type="SAM" id="MobiDB-lite"/>
    </source>
</evidence>
<dbReference type="EMBL" id="JQSG02000002">
    <property type="protein sequence ID" value="OBS10273.1"/>
    <property type="molecule type" value="Genomic_DNA"/>
</dbReference>
<proteinExistence type="predicted"/>
<evidence type="ECO:0000313" key="2">
    <source>
        <dbReference type="EMBL" id="OBS10273.1"/>
    </source>
</evidence>
<feature type="region of interest" description="Disordered" evidence="1">
    <location>
        <begin position="1"/>
        <end position="73"/>
    </location>
</feature>
<protein>
    <submittedName>
        <fullName evidence="2">Uncharacterized protein</fullName>
    </submittedName>
</protein>
<dbReference type="Proteomes" id="UP000029273">
    <property type="component" value="Unassembled WGS sequence"/>
</dbReference>
<name>A0A1A6C6T7_9GAMM</name>
<gene>
    <name evidence="2" type="ORF">Thpro_021323</name>
</gene>
<comment type="caution">
    <text evidence="2">The sequence shown here is derived from an EMBL/GenBank/DDBJ whole genome shotgun (WGS) entry which is preliminary data.</text>
</comment>
<reference evidence="2 3" key="1">
    <citation type="journal article" date="2014" name="Genome Announc.">
        <title>Draft Genome Sequence of the Iron-Oxidizing, Acidophilic, and Halotolerant 'Thiobacillus prosperus' Type Strain DSM 5130.</title>
        <authorList>
            <person name="Ossandon F.J."/>
            <person name="Cardenas J.P."/>
            <person name="Corbett M."/>
            <person name="Quatrini R."/>
            <person name="Holmes D.S."/>
            <person name="Watkin E."/>
        </authorList>
    </citation>
    <scope>NUCLEOTIDE SEQUENCE [LARGE SCALE GENOMIC DNA]</scope>
    <source>
        <strain evidence="2 3">DSM 5130</strain>
    </source>
</reference>
<accession>A0A1A6C6T7</accession>
<feature type="compositionally biased region" description="Polar residues" evidence="1">
    <location>
        <begin position="1"/>
        <end position="17"/>
    </location>
</feature>
<keyword evidence="3" id="KW-1185">Reference proteome</keyword>
<evidence type="ECO:0000313" key="3">
    <source>
        <dbReference type="Proteomes" id="UP000029273"/>
    </source>
</evidence>
<feature type="compositionally biased region" description="Basic and acidic residues" evidence="1">
    <location>
        <begin position="55"/>
        <end position="73"/>
    </location>
</feature>
<organism evidence="2 3">
    <name type="scientific">Acidihalobacter prosperus</name>
    <dbReference type="NCBI Taxonomy" id="160660"/>
    <lineage>
        <taxon>Bacteria</taxon>
        <taxon>Pseudomonadati</taxon>
        <taxon>Pseudomonadota</taxon>
        <taxon>Gammaproteobacteria</taxon>
        <taxon>Chromatiales</taxon>
        <taxon>Ectothiorhodospiraceae</taxon>
        <taxon>Acidihalobacter</taxon>
    </lineage>
</organism>
<feature type="compositionally biased region" description="Basic and acidic residues" evidence="1">
    <location>
        <begin position="18"/>
        <end position="28"/>
    </location>
</feature>
<sequence length="73" mass="8011">MNDMGMSSDSEKPNQQTRPEHQPADRLKPTPPDLIKQPEPPSGATKADQISHAVGHHDPNKGKAMDRDLDFGL</sequence>